<dbReference type="GO" id="GO:1990316">
    <property type="term" value="C:Atg1/ULK1 kinase complex"/>
    <property type="evidence" value="ECO:0007669"/>
    <property type="project" value="InterPro"/>
</dbReference>
<dbReference type="PANTHER" id="PTHR13430">
    <property type="match status" value="1"/>
</dbReference>
<organism evidence="6 7">
    <name type="scientific">Cyclocybe aegerita</name>
    <name type="common">Black poplar mushroom</name>
    <name type="synonym">Agrocybe aegerita</name>
    <dbReference type="NCBI Taxonomy" id="1973307"/>
    <lineage>
        <taxon>Eukaryota</taxon>
        <taxon>Fungi</taxon>
        <taxon>Dikarya</taxon>
        <taxon>Basidiomycota</taxon>
        <taxon>Agaricomycotina</taxon>
        <taxon>Agaricomycetes</taxon>
        <taxon>Agaricomycetidae</taxon>
        <taxon>Agaricales</taxon>
        <taxon>Agaricineae</taxon>
        <taxon>Bolbitiaceae</taxon>
        <taxon>Cyclocybe</taxon>
    </lineage>
</organism>
<feature type="compositionally biased region" description="Low complexity" evidence="4">
    <location>
        <begin position="412"/>
        <end position="426"/>
    </location>
</feature>
<dbReference type="OrthoDB" id="70161at2759"/>
<feature type="compositionally biased region" description="Gly residues" evidence="4">
    <location>
        <begin position="451"/>
        <end position="461"/>
    </location>
</feature>
<feature type="compositionally biased region" description="Low complexity" evidence="4">
    <location>
        <begin position="671"/>
        <end position="699"/>
    </location>
</feature>
<feature type="domain" description="Autophagy-related protein 13 N-terminal" evidence="5">
    <location>
        <begin position="14"/>
        <end position="237"/>
    </location>
</feature>
<comment type="similarity">
    <text evidence="1 3">Belongs to the ATG13 family. Fungi subfamily.</text>
</comment>
<keyword evidence="2 3" id="KW-0072">Autophagy</keyword>
<reference evidence="6 7" key="1">
    <citation type="submission" date="2020-01" db="EMBL/GenBank/DDBJ databases">
        <authorList>
            <person name="Gupta K D."/>
        </authorList>
    </citation>
    <scope>NUCLEOTIDE SEQUENCE [LARGE SCALE GENOMIC DNA]</scope>
</reference>
<dbReference type="GO" id="GO:0000423">
    <property type="term" value="P:mitophagy"/>
    <property type="evidence" value="ECO:0007669"/>
    <property type="project" value="TreeGrafter"/>
</dbReference>
<feature type="compositionally biased region" description="Low complexity" evidence="4">
    <location>
        <begin position="384"/>
        <end position="398"/>
    </location>
</feature>
<feature type="compositionally biased region" description="Basic and acidic residues" evidence="4">
    <location>
        <begin position="740"/>
        <end position="760"/>
    </location>
</feature>
<protein>
    <recommendedName>
        <fullName evidence="3">Autophagy-related protein 13</fullName>
    </recommendedName>
</protein>
<evidence type="ECO:0000256" key="4">
    <source>
        <dbReference type="SAM" id="MobiDB-lite"/>
    </source>
</evidence>
<dbReference type="Pfam" id="PF10033">
    <property type="entry name" value="ATG13"/>
    <property type="match status" value="1"/>
</dbReference>
<gene>
    <name evidence="6" type="ORF">AAE3_LOCUS12697</name>
</gene>
<feature type="compositionally biased region" description="Low complexity" evidence="4">
    <location>
        <begin position="803"/>
        <end position="814"/>
    </location>
</feature>
<name>A0A8S0W0P1_CYCAE</name>
<feature type="region of interest" description="Disordered" evidence="4">
    <location>
        <begin position="265"/>
        <end position="304"/>
    </location>
</feature>
<feature type="region of interest" description="Disordered" evidence="4">
    <location>
        <begin position="384"/>
        <end position="600"/>
    </location>
</feature>
<feature type="compositionally biased region" description="Low complexity" evidence="4">
    <location>
        <begin position="343"/>
        <end position="352"/>
    </location>
</feature>
<proteinExistence type="inferred from homology"/>
<feature type="region of interest" description="Disordered" evidence="4">
    <location>
        <begin position="622"/>
        <end position="822"/>
    </location>
</feature>
<dbReference type="AlphaFoldDB" id="A0A8S0W0P1"/>
<dbReference type="InterPro" id="IPR036570">
    <property type="entry name" value="HORMA_dom_sf"/>
</dbReference>
<feature type="compositionally biased region" description="Gly residues" evidence="4">
    <location>
        <begin position="792"/>
        <end position="802"/>
    </location>
</feature>
<feature type="compositionally biased region" description="Polar residues" evidence="4">
    <location>
        <begin position="462"/>
        <end position="471"/>
    </location>
</feature>
<dbReference type="InterPro" id="IPR018731">
    <property type="entry name" value="Atg13_N"/>
</dbReference>
<dbReference type="PANTHER" id="PTHR13430:SF4">
    <property type="entry name" value="AUTOPHAGY-RELATED PROTEIN 13"/>
    <property type="match status" value="1"/>
</dbReference>
<feature type="compositionally biased region" description="Gly residues" evidence="4">
    <location>
        <begin position="523"/>
        <end position="537"/>
    </location>
</feature>
<evidence type="ECO:0000313" key="6">
    <source>
        <dbReference type="EMBL" id="CAA7270544.1"/>
    </source>
</evidence>
<dbReference type="GO" id="GO:0000407">
    <property type="term" value="C:phagophore assembly site"/>
    <property type="evidence" value="ECO:0007669"/>
    <property type="project" value="TreeGrafter"/>
</dbReference>
<dbReference type="GO" id="GO:0034497">
    <property type="term" value="P:protein localization to phagophore assembly site"/>
    <property type="evidence" value="ECO:0007669"/>
    <property type="project" value="TreeGrafter"/>
</dbReference>
<feature type="compositionally biased region" description="Gly residues" evidence="4">
    <location>
        <begin position="432"/>
        <end position="443"/>
    </location>
</feature>
<evidence type="ECO:0000259" key="5">
    <source>
        <dbReference type="Pfam" id="PF10033"/>
    </source>
</evidence>
<feature type="compositionally biased region" description="Polar residues" evidence="4">
    <location>
        <begin position="700"/>
        <end position="714"/>
    </location>
</feature>
<feature type="compositionally biased region" description="Low complexity" evidence="4">
    <location>
        <begin position="270"/>
        <end position="286"/>
    </location>
</feature>
<feature type="compositionally biased region" description="Basic and acidic residues" evidence="4">
    <location>
        <begin position="716"/>
        <end position="727"/>
    </location>
</feature>
<dbReference type="GO" id="GO:0034727">
    <property type="term" value="P:piecemeal microautophagy of the nucleus"/>
    <property type="evidence" value="ECO:0007669"/>
    <property type="project" value="TreeGrafter"/>
</dbReference>
<dbReference type="Gene3D" id="3.30.900.10">
    <property type="entry name" value="HORMA domain"/>
    <property type="match status" value="1"/>
</dbReference>
<dbReference type="EMBL" id="CACVBS010000090">
    <property type="protein sequence ID" value="CAA7270544.1"/>
    <property type="molecule type" value="Genomic_DNA"/>
</dbReference>
<sequence length="841" mass="88032">MSHETQKADQIAFHFYTKLFYAINHARATEDPQSSTKTDRWFNLETPDSDLFTKETREPYRYVSQAAPPGPPSFDVQVLLAVPELTNNQVLVYMSPDSSRVRIEPTPAFVLLEQWTLQFMPTGAGQGAHANVHTDVALPIIYKHGIVLFRSIFSLLRILPAWKFFKRLKRSRNGNLAIQLRVKPLGNVDDAGILGFGASPSPTHAQPLSTSTYTFPVIPHLSGSLLLSATYLDTPNFQLDELESLLSSRFISLDLEGFVPTLDKNRQRDSVSGSSLPTSKSSLSRSPPRPIGRATSGGPTAPLDSTSIAEKFILPARVPAPASLGTSASTGNSALIPPPRPFPTTTAQPTPTSGLAITRLRKESLNSSSSSSISAREFPFPIPGTSSLSSSPASGPLPIRRPNINPVHPFKSNTLSSASGSSPSLSIRQGIPGPGAGVGGSPIGGIPSSLSGGGPAGGGHSRQGSSASPVPNVTRLPPSPIGSGFGATPFAPSSLGDRRPGTSGSGASSDRDRRTSMNSIALGGLGVELEGGTGTGQGPAPVAMQRKRYSSSFGHRYAGSVSSSTGVPAAAGGTPDSGKASMSGRNTPASGGPEGRKEGVASYLSTTTDDDDISVFVQDIDSRKPLSGRVKERADKVREPSQGISDQGHDRETTDTTVKAAKGKQRETIVDDAPLVASPPADPASVPLAEQLAAAAALASTSPTRGGPMLTSQSEVDERLSRMKETFLKSLEGLGGGSTRRKEKDKDKEKEREKEKEKSTPTRTSSSSNSNASTVRGVGLVTPYPSSYNPGPGMGLGIGRGRGASASSSTLATSDVGASQGSEEVIGRMDLYEERKRGFQG</sequence>
<dbReference type="InterPro" id="IPR040182">
    <property type="entry name" value="ATG13"/>
</dbReference>
<dbReference type="Proteomes" id="UP000467700">
    <property type="component" value="Unassembled WGS sequence"/>
</dbReference>
<evidence type="ECO:0000256" key="3">
    <source>
        <dbReference type="RuleBase" id="RU361214"/>
    </source>
</evidence>
<dbReference type="GO" id="GO:0005829">
    <property type="term" value="C:cytosol"/>
    <property type="evidence" value="ECO:0007669"/>
    <property type="project" value="TreeGrafter"/>
</dbReference>
<evidence type="ECO:0000256" key="1">
    <source>
        <dbReference type="ARBA" id="ARBA00005246"/>
    </source>
</evidence>
<accession>A0A8S0W0P1</accession>
<comment type="caution">
    <text evidence="6">The sequence shown here is derived from an EMBL/GenBank/DDBJ whole genome shotgun (WGS) entry which is preliminary data.</text>
</comment>
<feature type="compositionally biased region" description="Basic and acidic residues" evidence="4">
    <location>
        <begin position="622"/>
        <end position="639"/>
    </location>
</feature>
<feature type="region of interest" description="Disordered" evidence="4">
    <location>
        <begin position="329"/>
        <end position="356"/>
    </location>
</feature>
<evidence type="ECO:0000313" key="7">
    <source>
        <dbReference type="Proteomes" id="UP000467700"/>
    </source>
</evidence>
<keyword evidence="7" id="KW-1185">Reference proteome</keyword>
<evidence type="ECO:0000256" key="2">
    <source>
        <dbReference type="ARBA" id="ARBA00023006"/>
    </source>
</evidence>